<evidence type="ECO:0000256" key="1">
    <source>
        <dbReference type="ARBA" id="ARBA00022603"/>
    </source>
</evidence>
<feature type="domain" description="Methyltransferase" evidence="4">
    <location>
        <begin position="81"/>
        <end position="177"/>
    </location>
</feature>
<sequence>MNEAMPFFMGLRDVGLFVRSARTDARLNQLRSTQGAAAALEAVYAANPDPWAAGSPHYRYQRRKYEVLASRLPPRRFHHALDLGCGLGLLSRHLAAHADSVLGVDVAPTAIARARVQHADVPNLAFETHNIMALPSSLDGRFDLIMIADVLYYLFPLDDAALKTLSRRIAQLLSPGGICMLVNHYFFAFDSESRRSRRIHDAFIWSSDFTLDSEYRRPFYLVTQLSGISERVTQPHKNNYATRP</sequence>
<evidence type="ECO:0000313" key="5">
    <source>
        <dbReference type="EMBL" id="BBE00543.1"/>
    </source>
</evidence>
<dbReference type="InterPro" id="IPR029063">
    <property type="entry name" value="SAM-dependent_MTases_sf"/>
</dbReference>
<keyword evidence="1 5" id="KW-0489">Methyltransferase</keyword>
<dbReference type="GO" id="GO:0032259">
    <property type="term" value="P:methylation"/>
    <property type="evidence" value="ECO:0007669"/>
    <property type="project" value="UniProtKB-KW"/>
</dbReference>
<dbReference type="RefSeq" id="WP_083952612.1">
    <property type="nucleotide sequence ID" value="NZ_AP018668.1"/>
</dbReference>
<evidence type="ECO:0000256" key="3">
    <source>
        <dbReference type="ARBA" id="ARBA00022691"/>
    </source>
</evidence>
<keyword evidence="2 5" id="KW-0808">Transferase</keyword>
<organism evidence="5 6">
    <name type="scientific">Sphingobium amiense</name>
    <dbReference type="NCBI Taxonomy" id="135719"/>
    <lineage>
        <taxon>Bacteria</taxon>
        <taxon>Pseudomonadati</taxon>
        <taxon>Pseudomonadota</taxon>
        <taxon>Alphaproteobacteria</taxon>
        <taxon>Sphingomonadales</taxon>
        <taxon>Sphingomonadaceae</taxon>
        <taxon>Sphingobium</taxon>
    </lineage>
</organism>
<dbReference type="PANTHER" id="PTHR43464">
    <property type="entry name" value="METHYLTRANSFERASE"/>
    <property type="match status" value="1"/>
</dbReference>
<dbReference type="AlphaFoldDB" id="A0A494WHE6"/>
<dbReference type="GO" id="GO:0008168">
    <property type="term" value="F:methyltransferase activity"/>
    <property type="evidence" value="ECO:0007669"/>
    <property type="project" value="UniProtKB-KW"/>
</dbReference>
<name>A0A494WHE6_9SPHN</name>
<dbReference type="EMBL" id="AP018668">
    <property type="protein sequence ID" value="BBE00543.1"/>
    <property type="molecule type" value="Genomic_DNA"/>
</dbReference>
<keyword evidence="5" id="KW-0614">Plasmid</keyword>
<keyword evidence="6" id="KW-1185">Reference proteome</keyword>
<reference evidence="5 6" key="1">
    <citation type="submission" date="2018-05" db="EMBL/GenBank/DDBJ databases">
        <title>Complete Genome Sequence of the Nonylphenol-Degrading Bacterium Sphingobium amiense DSM 16289T.</title>
        <authorList>
            <person name="Ootsuka M."/>
            <person name="Nishizawa T."/>
            <person name="Ohta H."/>
        </authorList>
    </citation>
    <scope>NUCLEOTIDE SEQUENCE [LARGE SCALE GENOMIC DNA]</scope>
    <source>
        <strain evidence="5 6">DSM 16289</strain>
        <plasmid evidence="6">psamie_5 dna</plasmid>
    </source>
</reference>
<proteinExistence type="predicted"/>
<keyword evidence="3" id="KW-0949">S-adenosyl-L-methionine</keyword>
<dbReference type="Proteomes" id="UP000279959">
    <property type="component" value="Plasmid pSAMIE_5"/>
</dbReference>
<protein>
    <submittedName>
        <fullName evidence="5">Methyltransferase domain-containing protein</fullName>
    </submittedName>
</protein>
<dbReference type="CDD" id="cd02440">
    <property type="entry name" value="AdoMet_MTases"/>
    <property type="match status" value="1"/>
</dbReference>
<gene>
    <name evidence="5" type="ORF">SAMIE_5000200</name>
</gene>
<evidence type="ECO:0000313" key="6">
    <source>
        <dbReference type="Proteomes" id="UP000279959"/>
    </source>
</evidence>
<accession>A0A494WHE6</accession>
<geneLocation type="plasmid" evidence="6">
    <name>psamie_5 dna</name>
</geneLocation>
<dbReference type="PANTHER" id="PTHR43464:SF19">
    <property type="entry name" value="UBIQUINONE BIOSYNTHESIS O-METHYLTRANSFERASE, MITOCHONDRIAL"/>
    <property type="match status" value="1"/>
</dbReference>
<dbReference type="Gene3D" id="3.40.50.150">
    <property type="entry name" value="Vaccinia Virus protein VP39"/>
    <property type="match status" value="1"/>
</dbReference>
<dbReference type="InterPro" id="IPR041698">
    <property type="entry name" value="Methyltransf_25"/>
</dbReference>
<dbReference type="SUPFAM" id="SSF53335">
    <property type="entry name" value="S-adenosyl-L-methionine-dependent methyltransferases"/>
    <property type="match status" value="1"/>
</dbReference>
<dbReference type="Pfam" id="PF13649">
    <property type="entry name" value="Methyltransf_25"/>
    <property type="match status" value="1"/>
</dbReference>
<evidence type="ECO:0000256" key="2">
    <source>
        <dbReference type="ARBA" id="ARBA00022679"/>
    </source>
</evidence>
<evidence type="ECO:0000259" key="4">
    <source>
        <dbReference type="Pfam" id="PF13649"/>
    </source>
</evidence>
<dbReference type="KEGG" id="sami:SAMIE_5000200"/>